<protein>
    <submittedName>
        <fullName evidence="1">Uncharacterized protein</fullName>
    </submittedName>
</protein>
<dbReference type="Proteomes" id="UP000320660">
    <property type="component" value="Segment"/>
</dbReference>
<name>A0A513PW48_9CAUD</name>
<evidence type="ECO:0000313" key="2">
    <source>
        <dbReference type="Proteomes" id="UP000320660"/>
    </source>
</evidence>
<dbReference type="EMBL" id="MK368614">
    <property type="protein sequence ID" value="QAU04176.1"/>
    <property type="molecule type" value="Genomic_DNA"/>
</dbReference>
<organism evidence="1 2">
    <name type="scientific">Vibrio phage 2 TSL-2019</name>
    <dbReference type="NCBI Taxonomy" id="2508172"/>
    <lineage>
        <taxon>Viruses</taxon>
        <taxon>Duplodnaviria</taxon>
        <taxon>Heunggongvirae</taxon>
        <taxon>Uroviricota</taxon>
        <taxon>Caudoviricetes</taxon>
        <taxon>Chimalliviridae</taxon>
        <taxon>Gorgonvirinae</taxon>
        <taxon>Aphroditevirus</taxon>
        <taxon>Aphroditevirus av2TSL2019</taxon>
    </lineage>
</organism>
<dbReference type="KEGG" id="vg:55613389"/>
<sequence length="192" mass="22194">MNHFIETLLFQQFYDNLDQWLALRFKAIEEGLVEQPCGQVVRFNELDVTYQITRHGVVRVHVDWLQHRAYGMVFDFHKDEPLAVGFFKDTFKEHVSKKRVKDAKGKLTAIVKYNIPEAIKRSMESGTLKHYEPVQGNLGTPFSAYVQPRVLELGGVVYELIFSFQNALGGYTECVMGDLEVQTWNLLTSTMR</sequence>
<dbReference type="GeneID" id="55613389"/>
<reference evidence="1 2" key="1">
    <citation type="submission" date="2019-01" db="EMBL/GenBank/DDBJ databases">
        <authorList>
            <person name="Le T.S."/>
            <person name="Kurtboke I."/>
        </authorList>
    </citation>
    <scope>NUCLEOTIDE SEQUENCE [LARGE SCALE GENOMIC DNA]</scope>
</reference>
<dbReference type="RefSeq" id="YP_009843123.1">
    <property type="nucleotide sequence ID" value="NC_048747.1"/>
</dbReference>
<accession>A0A513PW48</accession>
<proteinExistence type="predicted"/>
<evidence type="ECO:0000313" key="1">
    <source>
        <dbReference type="EMBL" id="QAU04176.1"/>
    </source>
</evidence>
<keyword evidence="2" id="KW-1185">Reference proteome</keyword>